<evidence type="ECO:0000256" key="2">
    <source>
        <dbReference type="ARBA" id="ARBA00023125"/>
    </source>
</evidence>
<dbReference type="PRINTS" id="PR00032">
    <property type="entry name" value="HTHARAC"/>
</dbReference>
<evidence type="ECO:0000256" key="1">
    <source>
        <dbReference type="ARBA" id="ARBA00023015"/>
    </source>
</evidence>
<dbReference type="Proteomes" id="UP001316189">
    <property type="component" value="Chromosome"/>
</dbReference>
<keyword evidence="3" id="KW-0804">Transcription</keyword>
<dbReference type="RefSeq" id="WP_227570719.1">
    <property type="nucleotide sequence ID" value="NZ_CP101988.1"/>
</dbReference>
<gene>
    <name evidence="5" type="ORF">NP064_12275</name>
</gene>
<dbReference type="InterPro" id="IPR009057">
    <property type="entry name" value="Homeodomain-like_sf"/>
</dbReference>
<dbReference type="InterPro" id="IPR050204">
    <property type="entry name" value="AraC_XylS_family_regulators"/>
</dbReference>
<dbReference type="InterPro" id="IPR018060">
    <property type="entry name" value="HTH_AraC"/>
</dbReference>
<dbReference type="Gene3D" id="1.10.10.60">
    <property type="entry name" value="Homeodomain-like"/>
    <property type="match status" value="1"/>
</dbReference>
<accession>A0ABY5KVL5</accession>
<proteinExistence type="predicted"/>
<dbReference type="SMART" id="SM00342">
    <property type="entry name" value="HTH_ARAC"/>
    <property type="match status" value="1"/>
</dbReference>
<dbReference type="Pfam" id="PF08448">
    <property type="entry name" value="PAS_4"/>
    <property type="match status" value="1"/>
</dbReference>
<dbReference type="InterPro" id="IPR013656">
    <property type="entry name" value="PAS_4"/>
</dbReference>
<dbReference type="PROSITE" id="PS00041">
    <property type="entry name" value="HTH_ARAC_FAMILY_1"/>
    <property type="match status" value="1"/>
</dbReference>
<dbReference type="InterPro" id="IPR035965">
    <property type="entry name" value="PAS-like_dom_sf"/>
</dbReference>
<keyword evidence="2" id="KW-0238">DNA-binding</keyword>
<keyword evidence="6" id="KW-1185">Reference proteome</keyword>
<dbReference type="InterPro" id="IPR018062">
    <property type="entry name" value="HTH_AraC-typ_CS"/>
</dbReference>
<organism evidence="5 6">
    <name type="scientific">Cellulomonas chengniuliangii</name>
    <dbReference type="NCBI Taxonomy" id="2968084"/>
    <lineage>
        <taxon>Bacteria</taxon>
        <taxon>Bacillati</taxon>
        <taxon>Actinomycetota</taxon>
        <taxon>Actinomycetes</taxon>
        <taxon>Micrococcales</taxon>
        <taxon>Cellulomonadaceae</taxon>
        <taxon>Cellulomonas</taxon>
    </lineage>
</organism>
<keyword evidence="1" id="KW-0805">Transcription regulation</keyword>
<dbReference type="SUPFAM" id="SSF55785">
    <property type="entry name" value="PYP-like sensor domain (PAS domain)"/>
    <property type="match status" value="1"/>
</dbReference>
<reference evidence="5 6" key="1">
    <citation type="submission" date="2022-07" db="EMBL/GenBank/DDBJ databases">
        <title>Novel species in genus cellulomonas.</title>
        <authorList>
            <person name="Ye L."/>
        </authorList>
    </citation>
    <scope>NUCLEOTIDE SEQUENCE [LARGE SCALE GENOMIC DNA]</scope>
    <source>
        <strain evidence="6">zg-Y338</strain>
    </source>
</reference>
<dbReference type="EMBL" id="CP101988">
    <property type="protein sequence ID" value="UUI74566.1"/>
    <property type="molecule type" value="Genomic_DNA"/>
</dbReference>
<evidence type="ECO:0000313" key="5">
    <source>
        <dbReference type="EMBL" id="UUI74566.1"/>
    </source>
</evidence>
<dbReference type="PROSITE" id="PS01124">
    <property type="entry name" value="HTH_ARAC_FAMILY_2"/>
    <property type="match status" value="1"/>
</dbReference>
<evidence type="ECO:0000259" key="4">
    <source>
        <dbReference type="PROSITE" id="PS01124"/>
    </source>
</evidence>
<dbReference type="Gene3D" id="3.30.450.20">
    <property type="entry name" value="PAS domain"/>
    <property type="match status" value="1"/>
</dbReference>
<name>A0ABY5KVL5_9CELL</name>
<feature type="domain" description="HTH araC/xylS-type" evidence="4">
    <location>
        <begin position="154"/>
        <end position="252"/>
    </location>
</feature>
<dbReference type="PANTHER" id="PTHR46796">
    <property type="entry name" value="HTH-TYPE TRANSCRIPTIONAL ACTIVATOR RHAS-RELATED"/>
    <property type="match status" value="1"/>
</dbReference>
<evidence type="ECO:0000256" key="3">
    <source>
        <dbReference type="ARBA" id="ARBA00023163"/>
    </source>
</evidence>
<dbReference type="Pfam" id="PF12833">
    <property type="entry name" value="HTH_18"/>
    <property type="match status" value="1"/>
</dbReference>
<protein>
    <submittedName>
        <fullName evidence="5">AraC family transcriptional regulator</fullName>
    </submittedName>
</protein>
<dbReference type="InterPro" id="IPR020449">
    <property type="entry name" value="Tscrpt_reg_AraC-type_HTH"/>
</dbReference>
<evidence type="ECO:0000313" key="6">
    <source>
        <dbReference type="Proteomes" id="UP001316189"/>
    </source>
</evidence>
<sequence length="256" mass="27630">MSSSLSTAPAAPPEWPGAVDLLAALGDPMLALMDELSTTMFCAKDVDGRYVAVNQAFVDRTPERSRRAVVGRCAGDLFVTSLAEHYVQQDAQVLSTGRAVRHVLELIRRPGGGPGWYLTSKQPVRLDGRLVGLVSVSQDLRSQDTDDVAVSSLSRVVELVRERITDGITVADMAAAAGCSPSTLDRRMRKVFSLSPQQFVLRARIDHATALLAVDGVALAEVAVRAGFSDQAAFTRTFGRLTGETPAQYRRRSSTR</sequence>
<dbReference type="SUPFAM" id="SSF46689">
    <property type="entry name" value="Homeodomain-like"/>
    <property type="match status" value="2"/>
</dbReference>